<dbReference type="Proteomes" id="UP001168972">
    <property type="component" value="Unassembled WGS sequence"/>
</dbReference>
<protein>
    <submittedName>
        <fullName evidence="3">Uncharacterized protein</fullName>
    </submittedName>
</protein>
<accession>A0AA39G561</accession>
<keyword evidence="4" id="KW-1185">Reference proteome</keyword>
<feature type="region of interest" description="Disordered" evidence="1">
    <location>
        <begin position="1"/>
        <end position="21"/>
    </location>
</feature>
<name>A0AA39G561_MICHY</name>
<dbReference type="EMBL" id="JAQQBR010000002">
    <property type="protein sequence ID" value="KAK0181757.1"/>
    <property type="molecule type" value="Genomic_DNA"/>
</dbReference>
<keyword evidence="2" id="KW-1133">Transmembrane helix</keyword>
<gene>
    <name evidence="3" type="ORF">PV327_004011</name>
</gene>
<comment type="caution">
    <text evidence="3">The sequence shown here is derived from an EMBL/GenBank/DDBJ whole genome shotgun (WGS) entry which is preliminary data.</text>
</comment>
<reference evidence="3" key="2">
    <citation type="submission" date="2023-03" db="EMBL/GenBank/DDBJ databases">
        <authorList>
            <person name="Inwood S.N."/>
            <person name="Skelly J.G."/>
            <person name="Guhlin J."/>
            <person name="Harrop T.W.R."/>
            <person name="Goldson S.G."/>
            <person name="Dearden P.K."/>
        </authorList>
    </citation>
    <scope>NUCLEOTIDE SEQUENCE</scope>
    <source>
        <strain evidence="3">Lincoln</strain>
        <tissue evidence="3">Whole body</tissue>
    </source>
</reference>
<evidence type="ECO:0000313" key="3">
    <source>
        <dbReference type="EMBL" id="KAK0181757.1"/>
    </source>
</evidence>
<reference evidence="3" key="1">
    <citation type="journal article" date="2023" name="bioRxiv">
        <title>Scaffold-level genome assemblies of two parasitoid biocontrol wasps reveal the parthenogenesis mechanism and an associated novel virus.</title>
        <authorList>
            <person name="Inwood S."/>
            <person name="Skelly J."/>
            <person name="Guhlin J."/>
            <person name="Harrop T."/>
            <person name="Goldson S."/>
            <person name="Dearden P."/>
        </authorList>
    </citation>
    <scope>NUCLEOTIDE SEQUENCE</scope>
    <source>
        <strain evidence="3">Lincoln</strain>
        <tissue evidence="3">Whole body</tissue>
    </source>
</reference>
<dbReference type="AlphaFoldDB" id="A0AA39G561"/>
<evidence type="ECO:0000256" key="2">
    <source>
        <dbReference type="SAM" id="Phobius"/>
    </source>
</evidence>
<keyword evidence="2" id="KW-0472">Membrane</keyword>
<organism evidence="3 4">
    <name type="scientific">Microctonus hyperodae</name>
    <name type="common">Parasitoid wasp</name>
    <dbReference type="NCBI Taxonomy" id="165561"/>
    <lineage>
        <taxon>Eukaryota</taxon>
        <taxon>Metazoa</taxon>
        <taxon>Ecdysozoa</taxon>
        <taxon>Arthropoda</taxon>
        <taxon>Hexapoda</taxon>
        <taxon>Insecta</taxon>
        <taxon>Pterygota</taxon>
        <taxon>Neoptera</taxon>
        <taxon>Endopterygota</taxon>
        <taxon>Hymenoptera</taxon>
        <taxon>Apocrita</taxon>
        <taxon>Ichneumonoidea</taxon>
        <taxon>Braconidae</taxon>
        <taxon>Euphorinae</taxon>
        <taxon>Microctonus</taxon>
    </lineage>
</organism>
<sequence length="199" mass="22329">MRYGYSHESEGSNKREDEEVGSIRDESQTFILLYGCTPGNKSDILASQMLTEEEFQEHSTINWDAILWVRRPLELWVVQVILAMVSLTEALLLAYLGYKLLRGKRLAAVTIIPLHFGIGQYNTVHHNNTLPSNAQSLYTSFFELLAGKALAGKYVQRLAQGNAEISIGLESTADDTQRNITVPCLHQFGKAYNTPHNSK</sequence>
<keyword evidence="2" id="KW-0812">Transmembrane</keyword>
<proteinExistence type="predicted"/>
<feature type="transmembrane region" description="Helical" evidence="2">
    <location>
        <begin position="76"/>
        <end position="96"/>
    </location>
</feature>
<evidence type="ECO:0000313" key="4">
    <source>
        <dbReference type="Proteomes" id="UP001168972"/>
    </source>
</evidence>
<evidence type="ECO:0000256" key="1">
    <source>
        <dbReference type="SAM" id="MobiDB-lite"/>
    </source>
</evidence>